<feature type="domain" description="CAAX prenyl protease 2/Lysostaphin resistance protein A-like" evidence="2">
    <location>
        <begin position="138"/>
        <end position="225"/>
    </location>
</feature>
<dbReference type="Proteomes" id="UP000006443">
    <property type="component" value="Unassembled WGS sequence"/>
</dbReference>
<feature type="transmembrane region" description="Helical" evidence="1">
    <location>
        <begin position="137"/>
        <end position="158"/>
    </location>
</feature>
<dbReference type="EMBL" id="ACJM01000026">
    <property type="protein sequence ID" value="EEG76073.1"/>
    <property type="molecule type" value="Genomic_DNA"/>
</dbReference>
<dbReference type="OrthoDB" id="4177129at2"/>
<name>C0GKQ1_DETAL</name>
<feature type="transmembrane region" description="Helical" evidence="1">
    <location>
        <begin position="7"/>
        <end position="35"/>
    </location>
</feature>
<dbReference type="eggNOG" id="COG1266">
    <property type="taxonomic scope" value="Bacteria"/>
</dbReference>
<dbReference type="STRING" id="555088.DealDRAFT_3060"/>
<dbReference type="PANTHER" id="PTHR36435:SF1">
    <property type="entry name" value="CAAX AMINO TERMINAL PROTEASE FAMILY PROTEIN"/>
    <property type="match status" value="1"/>
</dbReference>
<keyword evidence="1" id="KW-1133">Transmembrane helix</keyword>
<feature type="transmembrane region" description="Helical" evidence="1">
    <location>
        <begin position="96"/>
        <end position="117"/>
    </location>
</feature>
<sequence>MRYLKVVGFIAFFMILYFVATMISSAVIGFSFAFLEAAEGGYPSFEEFDSFISQNMIYMITLGSIIALGLYRLYFLVRKVNIAEYWGMRKASGENLRMAVVTGLAIYGVLFGIVNFLDIERFFPDYVELMAQIMAEQSLVVLLLGIGIIVPIFEEILFRGIIFTRLREDFPLQMALVLQAVLFALFHGNLFQISYALPAGILLGYIYLWTGSIWVPIVIHMAWNSASVIVSSFLEEFPMMLSVVVSVVSLLLLVFAVKYFYNNRIIAEKENVELTV</sequence>
<accession>C0GKQ1</accession>
<protein>
    <submittedName>
        <fullName evidence="3">Abortive infection protein</fullName>
    </submittedName>
</protein>
<proteinExistence type="predicted"/>
<evidence type="ECO:0000313" key="4">
    <source>
        <dbReference type="Proteomes" id="UP000006443"/>
    </source>
</evidence>
<evidence type="ECO:0000313" key="3">
    <source>
        <dbReference type="EMBL" id="EEG76073.1"/>
    </source>
</evidence>
<dbReference type="GO" id="GO:0004175">
    <property type="term" value="F:endopeptidase activity"/>
    <property type="evidence" value="ECO:0007669"/>
    <property type="project" value="UniProtKB-ARBA"/>
</dbReference>
<feature type="transmembrane region" description="Helical" evidence="1">
    <location>
        <begin position="240"/>
        <end position="261"/>
    </location>
</feature>
<reference evidence="3 4" key="1">
    <citation type="submission" date="2009-02" db="EMBL/GenBank/DDBJ databases">
        <title>Sequencing of the draft genome and assembly of Dethiobacter alkaliphilus AHT 1.</title>
        <authorList>
            <consortium name="US DOE Joint Genome Institute (JGI-PGF)"/>
            <person name="Lucas S."/>
            <person name="Copeland A."/>
            <person name="Lapidus A."/>
            <person name="Glavina del Rio T."/>
            <person name="Dalin E."/>
            <person name="Tice H."/>
            <person name="Bruce D."/>
            <person name="Goodwin L."/>
            <person name="Pitluck S."/>
            <person name="Larimer F."/>
            <person name="Land M.L."/>
            <person name="Hauser L."/>
            <person name="Muyzer G."/>
        </authorList>
    </citation>
    <scope>NUCLEOTIDE SEQUENCE [LARGE SCALE GENOMIC DNA]</scope>
    <source>
        <strain evidence="3 4">AHT 1</strain>
    </source>
</reference>
<evidence type="ECO:0000256" key="1">
    <source>
        <dbReference type="SAM" id="Phobius"/>
    </source>
</evidence>
<keyword evidence="1" id="KW-0812">Transmembrane</keyword>
<organism evidence="3 4">
    <name type="scientific">Dethiobacter alkaliphilus AHT 1</name>
    <dbReference type="NCBI Taxonomy" id="555088"/>
    <lineage>
        <taxon>Bacteria</taxon>
        <taxon>Bacillati</taxon>
        <taxon>Bacillota</taxon>
        <taxon>Dethiobacteria</taxon>
        <taxon>Dethiobacterales</taxon>
        <taxon>Dethiobacteraceae</taxon>
        <taxon>Dethiobacter</taxon>
    </lineage>
</organism>
<dbReference type="RefSeq" id="WP_008519094.1">
    <property type="nucleotide sequence ID" value="NZ_ACJM01000026.1"/>
</dbReference>
<keyword evidence="1" id="KW-0472">Membrane</keyword>
<dbReference type="AlphaFoldDB" id="C0GKQ1"/>
<gene>
    <name evidence="3" type="ORF">DealDRAFT_3060</name>
</gene>
<keyword evidence="4" id="KW-1185">Reference proteome</keyword>
<dbReference type="InterPro" id="IPR003675">
    <property type="entry name" value="Rce1/LyrA-like_dom"/>
</dbReference>
<dbReference type="PANTHER" id="PTHR36435">
    <property type="entry name" value="SLR1288 PROTEIN"/>
    <property type="match status" value="1"/>
</dbReference>
<dbReference type="GO" id="GO:0080120">
    <property type="term" value="P:CAAX-box protein maturation"/>
    <property type="evidence" value="ECO:0007669"/>
    <property type="project" value="UniProtKB-ARBA"/>
</dbReference>
<evidence type="ECO:0000259" key="2">
    <source>
        <dbReference type="Pfam" id="PF02517"/>
    </source>
</evidence>
<dbReference type="Pfam" id="PF02517">
    <property type="entry name" value="Rce1-like"/>
    <property type="match status" value="1"/>
</dbReference>
<feature type="transmembrane region" description="Helical" evidence="1">
    <location>
        <begin position="55"/>
        <end position="75"/>
    </location>
</feature>
<dbReference type="InterPro" id="IPR052710">
    <property type="entry name" value="CAAX_protease"/>
</dbReference>
<comment type="caution">
    <text evidence="3">The sequence shown here is derived from an EMBL/GenBank/DDBJ whole genome shotgun (WGS) entry which is preliminary data.</text>
</comment>